<dbReference type="Proteomes" id="UP000053911">
    <property type="component" value="Unassembled WGS sequence"/>
</dbReference>
<dbReference type="EMBL" id="LGFD01000016">
    <property type="protein sequence ID" value="KUK17731.1"/>
    <property type="molecule type" value="Genomic_DNA"/>
</dbReference>
<evidence type="ECO:0000313" key="1">
    <source>
        <dbReference type="EMBL" id="KUK17731.1"/>
    </source>
</evidence>
<keyword evidence="1" id="KW-0315">Glutamine amidotransferase</keyword>
<reference evidence="2" key="1">
    <citation type="journal article" date="2015" name="MBio">
        <title>Genome-Resolved Metagenomic Analysis Reveals Roles for Candidate Phyla and Other Microbial Community Members in Biogeochemical Transformations in Oil Reservoirs.</title>
        <authorList>
            <person name="Hu P."/>
            <person name="Tom L."/>
            <person name="Singh A."/>
            <person name="Thomas B.C."/>
            <person name="Baker B.J."/>
            <person name="Piceno Y.M."/>
            <person name="Andersen G.L."/>
            <person name="Banfield J.F."/>
        </authorList>
    </citation>
    <scope>NUCLEOTIDE SEQUENCE [LARGE SCALE GENOMIC DNA]</scope>
</reference>
<dbReference type="AlphaFoldDB" id="A0A101ELS5"/>
<organism evidence="1 2">
    <name type="scientific">Thermococcus sibiricus</name>
    <dbReference type="NCBI Taxonomy" id="172049"/>
    <lineage>
        <taxon>Archaea</taxon>
        <taxon>Methanobacteriati</taxon>
        <taxon>Methanobacteriota</taxon>
        <taxon>Thermococci</taxon>
        <taxon>Thermococcales</taxon>
        <taxon>Thermococcaceae</taxon>
        <taxon>Thermococcus</taxon>
    </lineage>
</organism>
<proteinExistence type="predicted"/>
<evidence type="ECO:0000313" key="2">
    <source>
        <dbReference type="Proteomes" id="UP000053911"/>
    </source>
</evidence>
<gene>
    <name evidence="1" type="ORF">XD54_1013</name>
</gene>
<name>A0A101ELS5_9EURY</name>
<dbReference type="GO" id="GO:0016740">
    <property type="term" value="F:transferase activity"/>
    <property type="evidence" value="ECO:0007669"/>
    <property type="project" value="UniProtKB-KW"/>
</dbReference>
<accession>A0A101ELS5</accession>
<keyword evidence="1" id="KW-0808">Transferase</keyword>
<dbReference type="RefSeq" id="WP_283217593.1">
    <property type="nucleotide sequence ID" value="NZ_LGFD01000016.1"/>
</dbReference>
<protein>
    <submittedName>
        <fullName evidence="1">Putative glutamine amidotransferase</fullName>
    </submittedName>
</protein>
<comment type="caution">
    <text evidence="1">The sequence shown here is derived from an EMBL/GenBank/DDBJ whole genome shotgun (WGS) entry which is preliminary data.</text>
</comment>
<sequence length="57" mass="6514">MKAIIGIVASFNWETGALTINDTYVRRVKEVGGDSCCNPTTFRDSRCFGSYRWYYPP</sequence>